<dbReference type="InterPro" id="IPR011650">
    <property type="entry name" value="Peptidase_M20_dimer"/>
</dbReference>
<comment type="cofactor">
    <cofactor evidence="2">
        <name>Zn(2+)</name>
        <dbReference type="ChEBI" id="CHEBI:29105"/>
    </cofactor>
</comment>
<evidence type="ECO:0000256" key="5">
    <source>
        <dbReference type="ARBA" id="ARBA00011921"/>
    </source>
</evidence>
<evidence type="ECO:0000256" key="4">
    <source>
        <dbReference type="ARBA" id="ARBA00006247"/>
    </source>
</evidence>
<keyword evidence="8" id="KW-0378">Hydrolase</keyword>
<dbReference type="InterPro" id="IPR001261">
    <property type="entry name" value="ArgE/DapE_CS"/>
</dbReference>
<dbReference type="GO" id="GO:0009089">
    <property type="term" value="P:lysine biosynthetic process via diaminopimelate"/>
    <property type="evidence" value="ECO:0007669"/>
    <property type="project" value="UniProtKB-UniPathway"/>
</dbReference>
<dbReference type="InterPro" id="IPR050072">
    <property type="entry name" value="Peptidase_M20A"/>
</dbReference>
<comment type="cofactor">
    <cofactor evidence="1">
        <name>Co(2+)</name>
        <dbReference type="ChEBI" id="CHEBI:48828"/>
    </cofactor>
</comment>
<dbReference type="InterPro" id="IPR036264">
    <property type="entry name" value="Bact_exopeptidase_dim_dom"/>
</dbReference>
<comment type="pathway">
    <text evidence="3">Amino-acid biosynthesis; L-lysine biosynthesis via DAP pathway; LL-2,6-diaminopimelate from (S)-tetrahydrodipicolinate (succinylase route): step 3/3.</text>
</comment>
<dbReference type="EC" id="3.5.1.18" evidence="5"/>
<evidence type="ECO:0000313" key="14">
    <source>
        <dbReference type="Proteomes" id="UP000249185"/>
    </source>
</evidence>
<dbReference type="NCBIfam" id="TIGR01910">
    <property type="entry name" value="DapE-ArgE"/>
    <property type="match status" value="1"/>
</dbReference>
<dbReference type="SUPFAM" id="SSF53187">
    <property type="entry name" value="Zn-dependent exopeptidases"/>
    <property type="match status" value="1"/>
</dbReference>
<dbReference type="GO" id="GO:0009014">
    <property type="term" value="F:succinyl-diaminopimelate desuccinylase activity"/>
    <property type="evidence" value="ECO:0007669"/>
    <property type="project" value="UniProtKB-EC"/>
</dbReference>
<evidence type="ECO:0000256" key="7">
    <source>
        <dbReference type="ARBA" id="ARBA00022723"/>
    </source>
</evidence>
<dbReference type="Gene3D" id="3.30.70.360">
    <property type="match status" value="1"/>
</dbReference>
<evidence type="ECO:0000256" key="11">
    <source>
        <dbReference type="ARBA" id="ARBA00051301"/>
    </source>
</evidence>
<dbReference type="AlphaFoldDB" id="A0A2W5PX14"/>
<dbReference type="Proteomes" id="UP000249185">
    <property type="component" value="Unassembled WGS sequence"/>
</dbReference>
<dbReference type="InterPro" id="IPR002933">
    <property type="entry name" value="Peptidase_M20"/>
</dbReference>
<organism evidence="13 14">
    <name type="scientific">Rhodovulum sulfidophilum</name>
    <name type="common">Rhodobacter sulfidophilus</name>
    <dbReference type="NCBI Taxonomy" id="35806"/>
    <lineage>
        <taxon>Bacteria</taxon>
        <taxon>Pseudomonadati</taxon>
        <taxon>Pseudomonadota</taxon>
        <taxon>Alphaproteobacteria</taxon>
        <taxon>Rhodobacterales</taxon>
        <taxon>Paracoccaceae</taxon>
        <taxon>Rhodovulum</taxon>
    </lineage>
</organism>
<name>A0A2W5PX14_RHOSU</name>
<dbReference type="Pfam" id="PF07687">
    <property type="entry name" value="M20_dimer"/>
    <property type="match status" value="1"/>
</dbReference>
<dbReference type="PANTHER" id="PTHR43808">
    <property type="entry name" value="ACETYLORNITHINE DEACETYLASE"/>
    <property type="match status" value="1"/>
</dbReference>
<feature type="domain" description="Peptidase M20 dimerisation" evidence="12">
    <location>
        <begin position="194"/>
        <end position="315"/>
    </location>
</feature>
<keyword evidence="9" id="KW-0862">Zinc</keyword>
<dbReference type="GO" id="GO:0046872">
    <property type="term" value="F:metal ion binding"/>
    <property type="evidence" value="ECO:0007669"/>
    <property type="project" value="UniProtKB-KW"/>
</dbReference>
<evidence type="ECO:0000256" key="3">
    <source>
        <dbReference type="ARBA" id="ARBA00005130"/>
    </source>
</evidence>
<dbReference type="UniPathway" id="UPA00034">
    <property type="reaction ID" value="UER00021"/>
</dbReference>
<comment type="caution">
    <text evidence="13">The sequence shown here is derived from an EMBL/GenBank/DDBJ whole genome shotgun (WGS) entry which is preliminary data.</text>
</comment>
<evidence type="ECO:0000256" key="2">
    <source>
        <dbReference type="ARBA" id="ARBA00001947"/>
    </source>
</evidence>
<dbReference type="PANTHER" id="PTHR43808:SF32">
    <property type="entry name" value="ARGE_DAPE-RELATED DEACYLASE"/>
    <property type="match status" value="1"/>
</dbReference>
<sequence length="434" mass="47015">MSAGLRRAVAARRGEVIDRARALIRVPTLNPPGENYREICELIAGWLEPLGFRCELIRAVGTPGDSERYPRWNLLARREGAGPGPCVHFNGHVDVVEVGHGWTRDPFAGVLEGDRLYGRGACDMKGGVAAALVAVAAFLEEHPDAPGAIEISATADEETGGYGGVAFLAERGVYAAVDHVIIPEPLNKERICLGHRGVWWAELETIGRIGHGSMPFLGDCAVRHMGAVIAEIEDSLFPALAARRTAMPVVPEAARASTLNINSLHGGQPEPEPGFDGWPAPVVPDRCRMVIDRRFLAEEEIGAVKAEFRATIERARARRPFEYDLRDMHEVLPSLTDRDGPVARAVAEGIRGALGREPDYVVSPGSYDQKHIDRIGKLRDCVAYGPGILDLAHQPDEYVGVDDMLDSALVMALALEALLLKGTGGQDRRSEDSE</sequence>
<evidence type="ECO:0000313" key="13">
    <source>
        <dbReference type="EMBL" id="PZQ49417.1"/>
    </source>
</evidence>
<comment type="catalytic activity">
    <reaction evidence="11">
        <text>N-succinyl-(2S,6S)-2,6-diaminopimelate + H2O = (2S,6S)-2,6-diaminopimelate + succinate</text>
        <dbReference type="Rhea" id="RHEA:22608"/>
        <dbReference type="ChEBI" id="CHEBI:15377"/>
        <dbReference type="ChEBI" id="CHEBI:30031"/>
        <dbReference type="ChEBI" id="CHEBI:57609"/>
        <dbReference type="ChEBI" id="CHEBI:58087"/>
        <dbReference type="EC" id="3.5.1.18"/>
    </reaction>
</comment>
<evidence type="ECO:0000256" key="6">
    <source>
        <dbReference type="ARBA" id="ARBA00016853"/>
    </source>
</evidence>
<dbReference type="PROSITE" id="PS00759">
    <property type="entry name" value="ARGE_DAPE_CPG2_2"/>
    <property type="match status" value="1"/>
</dbReference>
<protein>
    <recommendedName>
        <fullName evidence="6">Probable succinyl-diaminopimelate desuccinylase</fullName>
        <ecNumber evidence="5">3.5.1.18</ecNumber>
    </recommendedName>
</protein>
<evidence type="ECO:0000259" key="12">
    <source>
        <dbReference type="Pfam" id="PF07687"/>
    </source>
</evidence>
<evidence type="ECO:0000256" key="10">
    <source>
        <dbReference type="ARBA" id="ARBA00023285"/>
    </source>
</evidence>
<dbReference type="Gene3D" id="3.40.630.10">
    <property type="entry name" value="Zn peptidases"/>
    <property type="match status" value="1"/>
</dbReference>
<evidence type="ECO:0000256" key="1">
    <source>
        <dbReference type="ARBA" id="ARBA00001941"/>
    </source>
</evidence>
<comment type="similarity">
    <text evidence="4">Belongs to the peptidase M20A family.</text>
</comment>
<dbReference type="EMBL" id="QFPW01000007">
    <property type="protein sequence ID" value="PZQ49417.1"/>
    <property type="molecule type" value="Genomic_DNA"/>
</dbReference>
<reference evidence="13 14" key="1">
    <citation type="submission" date="2017-08" db="EMBL/GenBank/DDBJ databases">
        <title>Infants hospitalized years apart are colonized by the same room-sourced microbial strains.</title>
        <authorList>
            <person name="Brooks B."/>
            <person name="Olm M.R."/>
            <person name="Firek B.A."/>
            <person name="Baker R."/>
            <person name="Thomas B.C."/>
            <person name="Morowitz M.J."/>
            <person name="Banfield J.F."/>
        </authorList>
    </citation>
    <scope>NUCLEOTIDE SEQUENCE [LARGE SCALE GENOMIC DNA]</scope>
    <source>
        <strain evidence="13">S2_005_002_R2_34</strain>
    </source>
</reference>
<gene>
    <name evidence="13" type="ORF">DI556_11135</name>
</gene>
<evidence type="ECO:0000256" key="8">
    <source>
        <dbReference type="ARBA" id="ARBA00022801"/>
    </source>
</evidence>
<keyword evidence="7" id="KW-0479">Metal-binding</keyword>
<keyword evidence="10" id="KW-0170">Cobalt</keyword>
<evidence type="ECO:0000256" key="9">
    <source>
        <dbReference type="ARBA" id="ARBA00022833"/>
    </source>
</evidence>
<accession>A0A2W5PX14</accession>
<dbReference type="SUPFAM" id="SSF55031">
    <property type="entry name" value="Bacterial exopeptidase dimerisation domain"/>
    <property type="match status" value="1"/>
</dbReference>
<proteinExistence type="inferred from homology"/>
<dbReference type="NCBIfam" id="NF009558">
    <property type="entry name" value="PRK13013.1"/>
    <property type="match status" value="1"/>
</dbReference>
<dbReference type="Pfam" id="PF01546">
    <property type="entry name" value="Peptidase_M20"/>
    <property type="match status" value="1"/>
</dbReference>
<dbReference type="InterPro" id="IPR010182">
    <property type="entry name" value="ArgE/DapE"/>
</dbReference>